<reference evidence="1 2" key="1">
    <citation type="journal article" date="2004" name="Virus Genes">
        <title>The genome of phiAsp2, an actinoplanes infecting phage.</title>
        <authorList>
            <person name="Jarling M."/>
            <person name="Bartkowiak K."/>
            <person name="Pape H."/>
            <person name="Meinhardt F."/>
        </authorList>
    </citation>
    <scope>NUCLEOTIDE SEQUENCE</scope>
</reference>
<dbReference type="RefSeq" id="YP_024788.1">
    <property type="nucleotide sequence ID" value="NC_005885.1"/>
</dbReference>
<dbReference type="KEGG" id="vg:2846168"/>
<gene>
    <name evidence="1" type="primary">pas2</name>
</gene>
<dbReference type="Proteomes" id="UP000001245">
    <property type="component" value="Segment"/>
</dbReference>
<sequence length="96" mass="10895">MANGVVTGDPGQVYGRIRVADVVLAIRDLEPGFHTVTEVHRLYLARTGQAASPRIHNVTRIVTSFGLTPHQHDLQRGWTFDPARLAERWRRLPWTD</sequence>
<organism evidence="1 2">
    <name type="scientific">Actinoplanes phage phiAsp2</name>
    <dbReference type="NCBI Taxonomy" id="279303"/>
    <lineage>
        <taxon>Viruses</taxon>
        <taxon>Duplodnaviria</taxon>
        <taxon>Heunggongvirae</taxon>
        <taxon>Uroviricota</taxon>
        <taxon>Caudoviricetes</taxon>
        <taxon>Aspduovirus</taxon>
        <taxon>Aspduovirus Asp2</taxon>
    </lineage>
</organism>
<evidence type="ECO:0000313" key="1">
    <source>
        <dbReference type="EMBL" id="AAT36750.1"/>
    </source>
</evidence>
<name>Q6J829_9CAUD</name>
<keyword evidence="2" id="KW-1185">Reference proteome</keyword>
<dbReference type="GeneID" id="2846168"/>
<evidence type="ECO:0000313" key="2">
    <source>
        <dbReference type="Proteomes" id="UP000001245"/>
    </source>
</evidence>
<proteinExistence type="predicted"/>
<dbReference type="EMBL" id="AY576796">
    <property type="protein sequence ID" value="AAT36750.1"/>
    <property type="molecule type" value="Genomic_DNA"/>
</dbReference>
<accession>Q6J829</accession>
<protein>
    <submittedName>
        <fullName evidence="1">Pas2</fullName>
    </submittedName>
</protein>